<dbReference type="HAMAP" id="MF_00159">
    <property type="entry name" value="IspG"/>
    <property type="match status" value="1"/>
</dbReference>
<evidence type="ECO:0000256" key="4">
    <source>
        <dbReference type="ARBA" id="ARBA00023004"/>
    </source>
</evidence>
<dbReference type="NCBIfam" id="NF001540">
    <property type="entry name" value="PRK00366.1"/>
    <property type="match status" value="1"/>
</dbReference>
<dbReference type="FunFam" id="3.20.20.20:FF:000001">
    <property type="entry name" value="4-hydroxy-3-methylbut-2-en-1-yl diphosphate synthase (flavodoxin)"/>
    <property type="match status" value="1"/>
</dbReference>
<protein>
    <recommendedName>
        <fullName evidence="7">4-hydroxy-3-methylbut-2-en-1-yl diphosphate synthase (flavodoxin)</fullName>
        <ecNumber evidence="7">1.17.7.3</ecNumber>
    </recommendedName>
    <alternativeName>
        <fullName evidence="7">1-hydroxy-2-methyl-2-(E)-butenyl 4-diphosphate synthase</fullName>
    </alternativeName>
</protein>
<accession>A0AAV5N1Z8</accession>
<keyword evidence="5 7" id="KW-0411">Iron-sulfur</keyword>
<dbReference type="PANTHER" id="PTHR30454:SF0">
    <property type="entry name" value="4-HYDROXY-3-METHYLBUT-2-EN-1-YL DIPHOSPHATE SYNTHASE (FERREDOXIN), CHLOROPLASTIC"/>
    <property type="match status" value="1"/>
</dbReference>
<dbReference type="InterPro" id="IPR058579">
    <property type="entry name" value="IspG_C"/>
</dbReference>
<comment type="pathway">
    <text evidence="7">Isoprenoid biosynthesis; isopentenyl diphosphate biosynthesis via DXP pathway; isopentenyl diphosphate from 1-deoxy-D-xylulose 5-phosphate: step 5/6.</text>
</comment>
<dbReference type="PIRSF" id="PIRSF004640">
    <property type="entry name" value="IspG"/>
    <property type="match status" value="1"/>
</dbReference>
<dbReference type="SUPFAM" id="SSF56014">
    <property type="entry name" value="Nitrite and sulphite reductase 4Fe-4S domain-like"/>
    <property type="match status" value="1"/>
</dbReference>
<dbReference type="GO" id="GO:0046429">
    <property type="term" value="F:4-hydroxy-3-methylbut-2-en-1-yl diphosphate synthase activity (ferredoxin)"/>
    <property type="evidence" value="ECO:0007669"/>
    <property type="project" value="UniProtKB-UniRule"/>
</dbReference>
<dbReference type="InterPro" id="IPR045854">
    <property type="entry name" value="NO2/SO3_Rdtase_4Fe4S_sf"/>
</dbReference>
<dbReference type="Gene3D" id="3.20.20.20">
    <property type="entry name" value="Dihydropteroate synthase-like"/>
    <property type="match status" value="1"/>
</dbReference>
<comment type="caution">
    <text evidence="10">The sequence shown here is derived from an EMBL/GenBank/DDBJ whole genome shotgun (WGS) entry which is preliminary data.</text>
</comment>
<dbReference type="SUPFAM" id="SSF51717">
    <property type="entry name" value="Dihydropteroate synthetase-like"/>
    <property type="match status" value="1"/>
</dbReference>
<comment type="function">
    <text evidence="7">Converts 2C-methyl-D-erythritol 2,4-cyclodiphosphate (ME-2,4cPP) into 1-hydroxy-2-methyl-2-(E)-butenyl 4-diphosphate.</text>
</comment>
<comment type="cofactor">
    <cofactor evidence="7">
        <name>[4Fe-4S] cluster</name>
        <dbReference type="ChEBI" id="CHEBI:49883"/>
    </cofactor>
    <text evidence="7">Binds 1 [4Fe-4S] cluster.</text>
</comment>
<feature type="domain" description="IspG C-terminal" evidence="9">
    <location>
        <begin position="266"/>
        <end position="354"/>
    </location>
</feature>
<dbReference type="Proteomes" id="UP001058124">
    <property type="component" value="Unassembled WGS sequence"/>
</dbReference>
<dbReference type="GO" id="GO:0005506">
    <property type="term" value="F:iron ion binding"/>
    <property type="evidence" value="ECO:0007669"/>
    <property type="project" value="InterPro"/>
</dbReference>
<keyword evidence="2 7" id="KW-0479">Metal-binding</keyword>
<dbReference type="InterPro" id="IPR058578">
    <property type="entry name" value="IspG_TIM"/>
</dbReference>
<dbReference type="NCBIfam" id="TIGR00612">
    <property type="entry name" value="ispG_gcpE"/>
    <property type="match status" value="1"/>
</dbReference>
<keyword evidence="6 7" id="KW-0414">Isoprene biosynthesis</keyword>
<feature type="binding site" evidence="7">
    <location>
        <position position="312"/>
    </location>
    <ligand>
        <name>[4Fe-4S] cluster</name>
        <dbReference type="ChEBI" id="CHEBI:49883"/>
    </ligand>
</feature>
<dbReference type="Pfam" id="PF26540">
    <property type="entry name" value="GcpE_C"/>
    <property type="match status" value="1"/>
</dbReference>
<dbReference type="PANTHER" id="PTHR30454">
    <property type="entry name" value="4-HYDROXY-3-METHYLBUT-2-EN-1-YL DIPHOSPHATE SYNTHASE"/>
    <property type="match status" value="1"/>
</dbReference>
<dbReference type="EC" id="1.17.7.3" evidence="7"/>
<evidence type="ECO:0000259" key="8">
    <source>
        <dbReference type="Pfam" id="PF04551"/>
    </source>
</evidence>
<gene>
    <name evidence="7 10" type="primary">ispG</name>
    <name evidence="10" type="ORF">SOASR030_12560</name>
</gene>
<dbReference type="Gene3D" id="3.30.413.10">
    <property type="entry name" value="Sulfite Reductase Hemoprotein, domain 1"/>
    <property type="match status" value="1"/>
</dbReference>
<keyword evidence="4 7" id="KW-0408">Iron</keyword>
<dbReference type="FunFam" id="3.30.413.10:FF:000002">
    <property type="entry name" value="4-hydroxy-3-methylbut-2-en-1-yl diphosphate synthase (flavodoxin)"/>
    <property type="match status" value="1"/>
</dbReference>
<proteinExistence type="inferred from homology"/>
<sequence>MHSETPIVRRKSKRIYVGNVPIGDGAPIAVQSMTNTRTTDVEATVKQIEALQRVGVDIVRVSVPTMDAAEAFKFIKQRVSVPLVADIHFDYRIALQVAEYGVDCLRINPGNIGREDRIRAVVDCARDKNIPIRIGINAGSLEKDIQEKYGEPTPQALVESAMRHVEILDRLNFDAFKVSVKASDVFLAVQSYRLLAGQIEQPLHLGITEAGGARSGSVKSAIGLGMLLAEGIGDTLRVSLAADPVEEVKVGFDILKALRIRSRGINFIACPTCSRQEFDVISTVNALEQRLEDILTPMDVSIIGCVVNGPGEALVSDLGVTGGHGKSGYYENGERQKERLDNNDMIDQLEAKIRAKAAMLDLSKRIDVSEK</sequence>
<evidence type="ECO:0000256" key="6">
    <source>
        <dbReference type="ARBA" id="ARBA00023229"/>
    </source>
</evidence>
<comment type="catalytic activity">
    <reaction evidence="7">
        <text>(2E)-4-hydroxy-3-methylbut-2-enyl diphosphate + oxidized [flavodoxin] + H2O + 2 H(+) = 2-C-methyl-D-erythritol 2,4-cyclic diphosphate + reduced [flavodoxin]</text>
        <dbReference type="Rhea" id="RHEA:43604"/>
        <dbReference type="Rhea" id="RHEA-COMP:10622"/>
        <dbReference type="Rhea" id="RHEA-COMP:10623"/>
        <dbReference type="ChEBI" id="CHEBI:15377"/>
        <dbReference type="ChEBI" id="CHEBI:15378"/>
        <dbReference type="ChEBI" id="CHEBI:57618"/>
        <dbReference type="ChEBI" id="CHEBI:58210"/>
        <dbReference type="ChEBI" id="CHEBI:58483"/>
        <dbReference type="ChEBI" id="CHEBI:128753"/>
        <dbReference type="EC" id="1.17.7.3"/>
    </reaction>
</comment>
<keyword evidence="3 7" id="KW-0560">Oxidoreductase</keyword>
<evidence type="ECO:0000256" key="7">
    <source>
        <dbReference type="HAMAP-Rule" id="MF_00159"/>
    </source>
</evidence>
<evidence type="ECO:0000313" key="10">
    <source>
        <dbReference type="EMBL" id="GKX55144.1"/>
    </source>
</evidence>
<dbReference type="GO" id="GO:0016114">
    <property type="term" value="P:terpenoid biosynthetic process"/>
    <property type="evidence" value="ECO:0007669"/>
    <property type="project" value="InterPro"/>
</dbReference>
<evidence type="ECO:0000256" key="3">
    <source>
        <dbReference type="ARBA" id="ARBA00023002"/>
    </source>
</evidence>
<dbReference type="InterPro" id="IPR004588">
    <property type="entry name" value="IspG_bac-typ"/>
</dbReference>
<comment type="similarity">
    <text evidence="7">Belongs to the IspG family.</text>
</comment>
<dbReference type="InterPro" id="IPR016425">
    <property type="entry name" value="IspG_bac"/>
</dbReference>
<dbReference type="GO" id="GO:0141197">
    <property type="term" value="F:4-hydroxy-3-methylbut-2-enyl-diphosphate synthase activity (flavodoxin)"/>
    <property type="evidence" value="ECO:0007669"/>
    <property type="project" value="UniProtKB-EC"/>
</dbReference>
<dbReference type="Pfam" id="PF04551">
    <property type="entry name" value="GcpE"/>
    <property type="match status" value="1"/>
</dbReference>
<feature type="binding site" evidence="7">
    <location>
        <position position="273"/>
    </location>
    <ligand>
        <name>[4Fe-4S] cluster</name>
        <dbReference type="ChEBI" id="CHEBI:49883"/>
    </ligand>
</feature>
<evidence type="ECO:0000313" key="11">
    <source>
        <dbReference type="Proteomes" id="UP001058124"/>
    </source>
</evidence>
<organism evidence="10 11">
    <name type="scientific">Leminorella grimontii</name>
    <dbReference type="NCBI Taxonomy" id="82981"/>
    <lineage>
        <taxon>Bacteria</taxon>
        <taxon>Pseudomonadati</taxon>
        <taxon>Pseudomonadota</taxon>
        <taxon>Gammaproteobacteria</taxon>
        <taxon>Enterobacterales</taxon>
        <taxon>Budviciaceae</taxon>
        <taxon>Leminorella</taxon>
    </lineage>
</organism>
<evidence type="ECO:0000256" key="5">
    <source>
        <dbReference type="ARBA" id="ARBA00023014"/>
    </source>
</evidence>
<reference evidence="10" key="1">
    <citation type="submission" date="2022-06" db="EMBL/GenBank/DDBJ databases">
        <title>Draft genome sequences of Leminorella grimontii str. JCM5902.</title>
        <authorList>
            <person name="Wakabayashi Y."/>
            <person name="Kojima K."/>
        </authorList>
    </citation>
    <scope>NUCLEOTIDE SEQUENCE</scope>
    <source>
        <strain evidence="10">JCM 5902</strain>
    </source>
</reference>
<dbReference type="EMBL" id="BRLH01000002">
    <property type="protein sequence ID" value="GKX55144.1"/>
    <property type="molecule type" value="Genomic_DNA"/>
</dbReference>
<dbReference type="AlphaFoldDB" id="A0AAV5N1Z8"/>
<feature type="binding site" evidence="7">
    <location>
        <position position="270"/>
    </location>
    <ligand>
        <name>[4Fe-4S] cluster</name>
        <dbReference type="ChEBI" id="CHEBI:49883"/>
    </ligand>
</feature>
<dbReference type="RefSeq" id="WP_027274079.1">
    <property type="nucleotide sequence ID" value="NZ_BRLH01000002.1"/>
</dbReference>
<evidence type="ECO:0000256" key="1">
    <source>
        <dbReference type="ARBA" id="ARBA00022485"/>
    </source>
</evidence>
<keyword evidence="11" id="KW-1185">Reference proteome</keyword>
<name>A0AAV5N1Z8_9GAMM</name>
<feature type="domain" description="IspG TIM-barrel" evidence="8">
    <location>
        <begin position="13"/>
        <end position="251"/>
    </location>
</feature>
<feature type="binding site" evidence="7">
    <location>
        <position position="305"/>
    </location>
    <ligand>
        <name>[4Fe-4S] cluster</name>
        <dbReference type="ChEBI" id="CHEBI:49883"/>
    </ligand>
</feature>
<dbReference type="GO" id="GO:0051539">
    <property type="term" value="F:4 iron, 4 sulfur cluster binding"/>
    <property type="evidence" value="ECO:0007669"/>
    <property type="project" value="UniProtKB-UniRule"/>
</dbReference>
<evidence type="ECO:0000256" key="2">
    <source>
        <dbReference type="ARBA" id="ARBA00022723"/>
    </source>
</evidence>
<evidence type="ECO:0000259" key="9">
    <source>
        <dbReference type="Pfam" id="PF26540"/>
    </source>
</evidence>
<dbReference type="GO" id="GO:0019288">
    <property type="term" value="P:isopentenyl diphosphate biosynthetic process, methylerythritol 4-phosphate pathway"/>
    <property type="evidence" value="ECO:0007669"/>
    <property type="project" value="UniProtKB-UniRule"/>
</dbReference>
<keyword evidence="1 7" id="KW-0004">4Fe-4S</keyword>
<dbReference type="InterPro" id="IPR011005">
    <property type="entry name" value="Dihydropteroate_synth-like_sf"/>
</dbReference>